<dbReference type="Pfam" id="PF04203">
    <property type="entry name" value="Sortase"/>
    <property type="match status" value="1"/>
</dbReference>
<feature type="transmembrane region" description="Helical" evidence="2">
    <location>
        <begin position="21"/>
        <end position="39"/>
    </location>
</feature>
<gene>
    <name evidence="3" type="ORF">UU56_C0027G0003</name>
</gene>
<dbReference type="Gene3D" id="2.40.260.10">
    <property type="entry name" value="Sortase"/>
    <property type="match status" value="1"/>
</dbReference>
<accession>A0A0G0VPH2</accession>
<reference evidence="3 4" key="1">
    <citation type="journal article" date="2015" name="Nature">
        <title>rRNA introns, odd ribosomes, and small enigmatic genomes across a large radiation of phyla.</title>
        <authorList>
            <person name="Brown C.T."/>
            <person name="Hug L.A."/>
            <person name="Thomas B.C."/>
            <person name="Sharon I."/>
            <person name="Castelle C.J."/>
            <person name="Singh A."/>
            <person name="Wilkins M.J."/>
            <person name="Williams K.H."/>
            <person name="Banfield J.F."/>
        </authorList>
    </citation>
    <scope>NUCLEOTIDE SEQUENCE [LARGE SCALE GENOMIC DNA]</scope>
</reference>
<keyword evidence="2" id="KW-0812">Transmembrane</keyword>
<dbReference type="InterPro" id="IPR023365">
    <property type="entry name" value="Sortase_dom-sf"/>
</dbReference>
<comment type="caution">
    <text evidence="3">The sequence shown here is derived from an EMBL/GenBank/DDBJ whole genome shotgun (WGS) entry which is preliminary data.</text>
</comment>
<dbReference type="NCBIfam" id="TIGR01076">
    <property type="entry name" value="sortase_fam"/>
    <property type="match status" value="1"/>
</dbReference>
<dbReference type="EMBL" id="LCBC01000027">
    <property type="protein sequence ID" value="KKS02855.1"/>
    <property type="molecule type" value="Genomic_DNA"/>
</dbReference>
<protein>
    <recommendedName>
        <fullName evidence="5">Sortase family protein</fullName>
    </recommendedName>
</protein>
<sequence length="193" mass="20902">MASTKSSKKTNGLKFPYTYHILSLILIILGAALIVYPVANKALATITPTIKQQVISTNTSSKPAKLYIPKLTKILYISNGQVVGDRWAISETGVSYLVSSALPGQTGNSVIYGHNRNDILGYLPKVTSGDPVYVVLANGDYVKYEVAETKVIQPSQVEILNQSQDSRLTIYTCTGFLDTARFVVVAKKVASSI</sequence>
<evidence type="ECO:0000313" key="4">
    <source>
        <dbReference type="Proteomes" id="UP000034493"/>
    </source>
</evidence>
<dbReference type="SUPFAM" id="SSF63817">
    <property type="entry name" value="Sortase"/>
    <property type="match status" value="1"/>
</dbReference>
<name>A0A0G0VPH2_9BACT</name>
<dbReference type="Proteomes" id="UP000034493">
    <property type="component" value="Unassembled WGS sequence"/>
</dbReference>
<evidence type="ECO:0008006" key="5">
    <source>
        <dbReference type="Google" id="ProtNLM"/>
    </source>
</evidence>
<keyword evidence="2" id="KW-0472">Membrane</keyword>
<organism evidence="3 4">
    <name type="scientific">Candidatus Curtissbacteria bacterium GW2011_GWA2_41_24</name>
    <dbReference type="NCBI Taxonomy" id="1618411"/>
    <lineage>
        <taxon>Bacteria</taxon>
        <taxon>Candidatus Curtissiibacteriota</taxon>
    </lineage>
</organism>
<keyword evidence="1" id="KW-0378">Hydrolase</keyword>
<evidence type="ECO:0000313" key="3">
    <source>
        <dbReference type="EMBL" id="KKS02855.1"/>
    </source>
</evidence>
<evidence type="ECO:0000256" key="1">
    <source>
        <dbReference type="ARBA" id="ARBA00022801"/>
    </source>
</evidence>
<keyword evidence="2" id="KW-1133">Transmembrane helix</keyword>
<evidence type="ECO:0000256" key="2">
    <source>
        <dbReference type="SAM" id="Phobius"/>
    </source>
</evidence>
<proteinExistence type="predicted"/>
<dbReference type="AlphaFoldDB" id="A0A0G0VPH2"/>
<dbReference type="InterPro" id="IPR005754">
    <property type="entry name" value="Sortase"/>
</dbReference>
<dbReference type="GO" id="GO:0016787">
    <property type="term" value="F:hydrolase activity"/>
    <property type="evidence" value="ECO:0007669"/>
    <property type="project" value="UniProtKB-KW"/>
</dbReference>